<dbReference type="RefSeq" id="WP_168675951.1">
    <property type="nucleotide sequence ID" value="NZ_BPKV01000001.1"/>
</dbReference>
<evidence type="ECO:0000313" key="8">
    <source>
        <dbReference type="EMBL" id="NKZ17920.1"/>
    </source>
</evidence>
<comment type="similarity">
    <text evidence="6">Belongs to the nlpA lipoprotein family.</text>
</comment>
<evidence type="ECO:0000256" key="4">
    <source>
        <dbReference type="ARBA" id="ARBA00023139"/>
    </source>
</evidence>
<keyword evidence="5 6" id="KW-0449">Lipoprotein</keyword>
<evidence type="ECO:0000313" key="9">
    <source>
        <dbReference type="Proteomes" id="UP000590460"/>
    </source>
</evidence>
<dbReference type="Pfam" id="PF03180">
    <property type="entry name" value="Lipoprotein_9"/>
    <property type="match status" value="1"/>
</dbReference>
<gene>
    <name evidence="8" type="ORF">HF966_01745</name>
</gene>
<reference evidence="8 9" key="1">
    <citation type="submission" date="2020-04" db="EMBL/GenBank/DDBJ databases">
        <title>MicrobeNet Type strains.</title>
        <authorList>
            <person name="Nicholson A.C."/>
        </authorList>
    </citation>
    <scope>NUCLEOTIDE SEQUENCE [LARGE SCALE GENOMIC DNA]</scope>
    <source>
        <strain evidence="8 9">CCUG 54536</strain>
    </source>
</reference>
<dbReference type="EMBL" id="JAAXPO010000002">
    <property type="protein sequence ID" value="NKZ17920.1"/>
    <property type="molecule type" value="Genomic_DNA"/>
</dbReference>
<dbReference type="AlphaFoldDB" id="A0A846ZFV3"/>
<dbReference type="PANTHER" id="PTHR30429:SF0">
    <property type="entry name" value="METHIONINE-BINDING LIPOPROTEIN METQ"/>
    <property type="match status" value="1"/>
</dbReference>
<dbReference type="InterPro" id="IPR004872">
    <property type="entry name" value="Lipoprotein_NlpA"/>
</dbReference>
<dbReference type="Gene3D" id="3.40.190.10">
    <property type="entry name" value="Periplasmic binding protein-like II"/>
    <property type="match status" value="2"/>
</dbReference>
<keyword evidence="4" id="KW-0564">Palmitate</keyword>
<name>A0A846ZFV3_9LACO</name>
<evidence type="ECO:0000256" key="5">
    <source>
        <dbReference type="ARBA" id="ARBA00023288"/>
    </source>
</evidence>
<proteinExistence type="inferred from homology"/>
<dbReference type="Proteomes" id="UP000590460">
    <property type="component" value="Unassembled WGS sequence"/>
</dbReference>
<comment type="subcellular location">
    <subcellularLocation>
        <location evidence="1">Membrane</location>
        <topology evidence="1">Lipid-anchor</topology>
    </subcellularLocation>
</comment>
<evidence type="ECO:0000256" key="2">
    <source>
        <dbReference type="ARBA" id="ARBA00022729"/>
    </source>
</evidence>
<evidence type="ECO:0000256" key="1">
    <source>
        <dbReference type="ARBA" id="ARBA00004635"/>
    </source>
</evidence>
<sequence>MSKVTNWFIGGALIVAIGGIGYASFGNHGRKTDDKIVKVGIMSGSKQDTQIWQSVAKTAKKQYGITLKFKEFSDYNQPNKALAEGDIDINAFQHYAFLDASNQATGNKIVAIGDTVISPIRLYSQTYKNVADFKTGDTIAVPNDASNESRSLYVLKAAGLIDLKPGLKTATVKDITKNPKNLKIKELAADQTARALSDVQGAVVNGTYADTAGLDYKKAIFVEPINKDSHQWVNIIAANAKDKNKTVLKDVVKAYQTQTTKDVINKAYDGVELAAWGKDFSK</sequence>
<evidence type="ECO:0000256" key="3">
    <source>
        <dbReference type="ARBA" id="ARBA00023136"/>
    </source>
</evidence>
<protein>
    <recommendedName>
        <fullName evidence="6">Lipoprotein</fullName>
    </recommendedName>
</protein>
<evidence type="ECO:0000256" key="6">
    <source>
        <dbReference type="PIRNR" id="PIRNR002854"/>
    </source>
</evidence>
<comment type="caution">
    <text evidence="8">The sequence shown here is derived from an EMBL/GenBank/DDBJ whole genome shotgun (WGS) entry which is preliminary data.</text>
</comment>
<evidence type="ECO:0000256" key="7">
    <source>
        <dbReference type="SAM" id="Phobius"/>
    </source>
</evidence>
<dbReference type="SUPFAM" id="SSF53850">
    <property type="entry name" value="Periplasmic binding protein-like II"/>
    <property type="match status" value="1"/>
</dbReference>
<dbReference type="PANTHER" id="PTHR30429">
    <property type="entry name" value="D-METHIONINE-BINDING LIPOPROTEIN METQ"/>
    <property type="match status" value="1"/>
</dbReference>
<keyword evidence="7" id="KW-0812">Transmembrane</keyword>
<feature type="transmembrane region" description="Helical" evidence="7">
    <location>
        <begin position="6"/>
        <end position="25"/>
    </location>
</feature>
<dbReference type="GO" id="GO:0016020">
    <property type="term" value="C:membrane"/>
    <property type="evidence" value="ECO:0007669"/>
    <property type="project" value="UniProtKB-SubCell"/>
</dbReference>
<accession>A0A846ZFV3</accession>
<dbReference type="PIRSF" id="PIRSF002854">
    <property type="entry name" value="MetQ"/>
    <property type="match status" value="1"/>
</dbReference>
<keyword evidence="7" id="KW-1133">Transmembrane helix</keyword>
<keyword evidence="3 7" id="KW-0472">Membrane</keyword>
<keyword evidence="2" id="KW-0732">Signal</keyword>
<organism evidence="8 9">
    <name type="scientific">Leuconostoc holzapfelii</name>
    <dbReference type="NCBI Taxonomy" id="434464"/>
    <lineage>
        <taxon>Bacteria</taxon>
        <taxon>Bacillati</taxon>
        <taxon>Bacillota</taxon>
        <taxon>Bacilli</taxon>
        <taxon>Lactobacillales</taxon>
        <taxon>Lactobacillaceae</taxon>
        <taxon>Leuconostoc</taxon>
    </lineage>
</organism>